<dbReference type="SMART" id="SM00297">
    <property type="entry name" value="BROMO"/>
    <property type="match status" value="1"/>
</dbReference>
<organism evidence="6 7">
    <name type="scientific">Panagrolaimus davidi</name>
    <dbReference type="NCBI Taxonomy" id="227884"/>
    <lineage>
        <taxon>Eukaryota</taxon>
        <taxon>Metazoa</taxon>
        <taxon>Ecdysozoa</taxon>
        <taxon>Nematoda</taxon>
        <taxon>Chromadorea</taxon>
        <taxon>Rhabditida</taxon>
        <taxon>Tylenchina</taxon>
        <taxon>Panagrolaimomorpha</taxon>
        <taxon>Panagrolaimoidea</taxon>
        <taxon>Panagrolaimidae</taxon>
        <taxon>Panagrolaimus</taxon>
    </lineage>
</organism>
<feature type="domain" description="NET" evidence="5">
    <location>
        <begin position="421"/>
        <end position="502"/>
    </location>
</feature>
<dbReference type="InterPro" id="IPR001487">
    <property type="entry name" value="Bromodomain"/>
</dbReference>
<keyword evidence="6" id="KW-1185">Reference proteome</keyword>
<evidence type="ECO:0000256" key="1">
    <source>
        <dbReference type="ARBA" id="ARBA00023117"/>
    </source>
</evidence>
<dbReference type="AlphaFoldDB" id="A0A914PTC2"/>
<evidence type="ECO:0000259" key="4">
    <source>
        <dbReference type="PROSITE" id="PS50014"/>
    </source>
</evidence>
<accession>A0A914PTC2</accession>
<dbReference type="SUPFAM" id="SSF47370">
    <property type="entry name" value="Bromodomain"/>
    <property type="match status" value="1"/>
</dbReference>
<protein>
    <submittedName>
        <fullName evidence="7">Bromodomain-containing protein</fullName>
    </submittedName>
</protein>
<evidence type="ECO:0000256" key="3">
    <source>
        <dbReference type="SAM" id="MobiDB-lite"/>
    </source>
</evidence>
<dbReference type="InterPro" id="IPR038336">
    <property type="entry name" value="NET_sf"/>
</dbReference>
<dbReference type="WBParaSite" id="PDA_v2.g21942.t1">
    <property type="protein sequence ID" value="PDA_v2.g21942.t1"/>
    <property type="gene ID" value="PDA_v2.g21942"/>
</dbReference>
<dbReference type="InterPro" id="IPR050935">
    <property type="entry name" value="Bromo_chromatin_reader"/>
</dbReference>
<feature type="compositionally biased region" description="Basic and acidic residues" evidence="3">
    <location>
        <begin position="39"/>
        <end position="54"/>
    </location>
</feature>
<name>A0A914PTC2_9BILA</name>
<dbReference type="InterPro" id="IPR036427">
    <property type="entry name" value="Bromodomain-like_sf"/>
</dbReference>
<evidence type="ECO:0000313" key="7">
    <source>
        <dbReference type="WBParaSite" id="PDA_v2.g21942.t1"/>
    </source>
</evidence>
<evidence type="ECO:0000256" key="2">
    <source>
        <dbReference type="PROSITE-ProRule" id="PRU00035"/>
    </source>
</evidence>
<dbReference type="InterPro" id="IPR018359">
    <property type="entry name" value="Bromodomain_CS"/>
</dbReference>
<dbReference type="PANTHER" id="PTHR22880">
    <property type="entry name" value="FALZ-RELATED BROMODOMAIN-CONTAINING PROTEINS"/>
    <property type="match status" value="1"/>
</dbReference>
<feature type="compositionally biased region" description="Basic residues" evidence="3">
    <location>
        <begin position="393"/>
        <end position="403"/>
    </location>
</feature>
<feature type="region of interest" description="Disordered" evidence="3">
    <location>
        <begin position="316"/>
        <end position="421"/>
    </location>
</feature>
<feature type="region of interest" description="Disordered" evidence="3">
    <location>
        <begin position="1"/>
        <end position="86"/>
    </location>
</feature>
<proteinExistence type="predicted"/>
<dbReference type="GO" id="GO:0006355">
    <property type="term" value="P:regulation of DNA-templated transcription"/>
    <property type="evidence" value="ECO:0007669"/>
    <property type="project" value="TreeGrafter"/>
</dbReference>
<dbReference type="Gene3D" id="1.20.920.10">
    <property type="entry name" value="Bromodomain-like"/>
    <property type="match status" value="1"/>
</dbReference>
<dbReference type="PROSITE" id="PS00633">
    <property type="entry name" value="BROMODOMAIN_1"/>
    <property type="match status" value="1"/>
</dbReference>
<dbReference type="InterPro" id="IPR027353">
    <property type="entry name" value="NET_dom"/>
</dbReference>
<dbReference type="PRINTS" id="PR00503">
    <property type="entry name" value="BROMODOMAIN"/>
</dbReference>
<dbReference type="GO" id="GO:0006338">
    <property type="term" value="P:chromatin remodeling"/>
    <property type="evidence" value="ECO:0007669"/>
    <property type="project" value="TreeGrafter"/>
</dbReference>
<evidence type="ECO:0000313" key="6">
    <source>
        <dbReference type="Proteomes" id="UP000887578"/>
    </source>
</evidence>
<dbReference type="Gene3D" id="1.20.1270.220">
    <property type="match status" value="1"/>
</dbReference>
<dbReference type="PROSITE" id="PS51525">
    <property type="entry name" value="NET"/>
    <property type="match status" value="1"/>
</dbReference>
<dbReference type="PROSITE" id="PS50014">
    <property type="entry name" value="BROMODOMAIN_2"/>
    <property type="match status" value="1"/>
</dbReference>
<dbReference type="Proteomes" id="UP000887578">
    <property type="component" value="Unplaced"/>
</dbReference>
<keyword evidence="1 2" id="KW-0103">Bromodomain</keyword>
<feature type="domain" description="Bromo" evidence="4">
    <location>
        <begin position="109"/>
        <end position="181"/>
    </location>
</feature>
<dbReference type="GO" id="GO:0005634">
    <property type="term" value="C:nucleus"/>
    <property type="evidence" value="ECO:0007669"/>
    <property type="project" value="TreeGrafter"/>
</dbReference>
<sequence length="527" mass="59227">MKMIPSSEKSASEKKKGGNASVTRANQGHAIASAVTETPRQRHTEPRAAKRKAETQLAGEEVPAEKKVNTNIKNRPPPDFTNAPPRYHGELSQCMIDCQKILDDFLAKKSHTFTAEFIAPVDVEFYQLADYYDVIKQPMDLTTIKNKFDNRQYENANEFRHDMLLIAENCMNYNHIDSPVYIAAKTFLKRFEDRWKRVAKNEPPPPKKEDVAQQATTFNQQGFASSSPSLIKSLVVNDSDDDQQIDMMLLRLQYEGNKLTERNQEIQKHIQELLNLKLGRMNAKEQGEVVPMLSSKLRTAIQTLLSPSLFPPMTTPSISPPLIEKSAPSPPPPHPALKNYAAVTPAIPPPLTREAASGPHRPTRKPSAAVTPAIPPQPTREAASGSSASLKSTRGRKRGSKNKPKPDTSQPTFSDDDYIFNSDDEKNYEPLTFEEKRQLSLYINELSGDRLAKVVSIITAREQPDNFNPEEIEIDFETLKPITLHELDAYTSSLRKKDNVTEPTTPRTLVATEIPIFIYSKFQSFFA</sequence>
<dbReference type="Pfam" id="PF17035">
    <property type="entry name" value="BET"/>
    <property type="match status" value="1"/>
</dbReference>
<dbReference type="PANTHER" id="PTHR22880:SF241">
    <property type="entry name" value="BROMO DOMAIN-CONTAINING PROTEIN"/>
    <property type="match status" value="1"/>
</dbReference>
<reference evidence="7" key="1">
    <citation type="submission" date="2022-11" db="UniProtKB">
        <authorList>
            <consortium name="WormBaseParasite"/>
        </authorList>
    </citation>
    <scope>IDENTIFICATION</scope>
</reference>
<evidence type="ECO:0000259" key="5">
    <source>
        <dbReference type="PROSITE" id="PS51525"/>
    </source>
</evidence>
<dbReference type="GO" id="GO:0000785">
    <property type="term" value="C:chromatin"/>
    <property type="evidence" value="ECO:0007669"/>
    <property type="project" value="TreeGrafter"/>
</dbReference>
<dbReference type="Pfam" id="PF00439">
    <property type="entry name" value="Bromodomain"/>
    <property type="match status" value="1"/>
</dbReference>